<organism evidence="2 3">
    <name type="scientific">Cercophora newfieldiana</name>
    <dbReference type="NCBI Taxonomy" id="92897"/>
    <lineage>
        <taxon>Eukaryota</taxon>
        <taxon>Fungi</taxon>
        <taxon>Dikarya</taxon>
        <taxon>Ascomycota</taxon>
        <taxon>Pezizomycotina</taxon>
        <taxon>Sordariomycetes</taxon>
        <taxon>Sordariomycetidae</taxon>
        <taxon>Sordariales</taxon>
        <taxon>Lasiosphaeriaceae</taxon>
        <taxon>Cercophora</taxon>
    </lineage>
</organism>
<dbReference type="InterPro" id="IPR010730">
    <property type="entry name" value="HET"/>
</dbReference>
<dbReference type="PANTHER" id="PTHR10622:SF10">
    <property type="entry name" value="HET DOMAIN-CONTAINING PROTEIN"/>
    <property type="match status" value="1"/>
</dbReference>
<sequence>MRLLNAHTLEFEEFCDDENTRPKYAILSHTWGEEEVTHKDMRKHRDQAAKKNGFKKITLCAKQTLKDNLEYFWIDTCCIDKSSSAELSEAINSMFRWYWSGLETPI</sequence>
<protein>
    <submittedName>
        <fullName evidence="2">Heterokaryon incompatibility protein-domain-containing protein</fullName>
    </submittedName>
</protein>
<gene>
    <name evidence="2" type="ORF">B0T16DRAFT_416884</name>
</gene>
<accession>A0AA40CNL4</accession>
<dbReference type="Proteomes" id="UP001174936">
    <property type="component" value="Unassembled WGS sequence"/>
</dbReference>
<evidence type="ECO:0000259" key="1">
    <source>
        <dbReference type="Pfam" id="PF06985"/>
    </source>
</evidence>
<dbReference type="PANTHER" id="PTHR10622">
    <property type="entry name" value="HET DOMAIN-CONTAINING PROTEIN"/>
    <property type="match status" value="1"/>
</dbReference>
<keyword evidence="3" id="KW-1185">Reference proteome</keyword>
<name>A0AA40CNL4_9PEZI</name>
<dbReference type="EMBL" id="JAULSV010000005">
    <property type="protein sequence ID" value="KAK0643928.1"/>
    <property type="molecule type" value="Genomic_DNA"/>
</dbReference>
<comment type="caution">
    <text evidence="2">The sequence shown here is derived from an EMBL/GenBank/DDBJ whole genome shotgun (WGS) entry which is preliminary data.</text>
</comment>
<reference evidence="2" key="1">
    <citation type="submission" date="2023-06" db="EMBL/GenBank/DDBJ databases">
        <title>Genome-scale phylogeny and comparative genomics of the fungal order Sordariales.</title>
        <authorList>
            <consortium name="Lawrence Berkeley National Laboratory"/>
            <person name="Hensen N."/>
            <person name="Bonometti L."/>
            <person name="Westerberg I."/>
            <person name="Brannstrom I.O."/>
            <person name="Guillou S."/>
            <person name="Cros-Aarteil S."/>
            <person name="Calhoun S."/>
            <person name="Haridas S."/>
            <person name="Kuo A."/>
            <person name="Mondo S."/>
            <person name="Pangilinan J."/>
            <person name="Riley R."/>
            <person name="Labutti K."/>
            <person name="Andreopoulos B."/>
            <person name="Lipzen A."/>
            <person name="Chen C."/>
            <person name="Yanf M."/>
            <person name="Daum C."/>
            <person name="Ng V."/>
            <person name="Clum A."/>
            <person name="Steindorff A."/>
            <person name="Ohm R."/>
            <person name="Martin F."/>
            <person name="Silar P."/>
            <person name="Natvig D."/>
            <person name="Lalanne C."/>
            <person name="Gautier V."/>
            <person name="Ament-Velasquez S.L."/>
            <person name="Kruys A."/>
            <person name="Hutchinson M.I."/>
            <person name="Powell A.J."/>
            <person name="Barry K."/>
            <person name="Miller A.N."/>
            <person name="Grigoriev I.V."/>
            <person name="Debuchy R."/>
            <person name="Gladieux P."/>
            <person name="Thoren M.H."/>
            <person name="Johannesson H."/>
        </authorList>
    </citation>
    <scope>NUCLEOTIDE SEQUENCE</scope>
    <source>
        <strain evidence="2">SMH2532-1</strain>
    </source>
</reference>
<feature type="domain" description="Heterokaryon incompatibility" evidence="1">
    <location>
        <begin position="24"/>
        <end position="99"/>
    </location>
</feature>
<evidence type="ECO:0000313" key="2">
    <source>
        <dbReference type="EMBL" id="KAK0643928.1"/>
    </source>
</evidence>
<dbReference type="Pfam" id="PF06985">
    <property type="entry name" value="HET"/>
    <property type="match status" value="1"/>
</dbReference>
<proteinExistence type="predicted"/>
<evidence type="ECO:0000313" key="3">
    <source>
        <dbReference type="Proteomes" id="UP001174936"/>
    </source>
</evidence>
<dbReference type="AlphaFoldDB" id="A0AA40CNL4"/>